<feature type="transmembrane region" description="Helical" evidence="9">
    <location>
        <begin position="201"/>
        <end position="218"/>
    </location>
</feature>
<evidence type="ECO:0000256" key="7">
    <source>
        <dbReference type="ARBA" id="ARBA00023136"/>
    </source>
</evidence>
<dbReference type="InterPro" id="IPR027417">
    <property type="entry name" value="P-loop_NTPase"/>
</dbReference>
<feature type="transmembrane region" description="Helical" evidence="9">
    <location>
        <begin position="946"/>
        <end position="966"/>
    </location>
</feature>
<feature type="region of interest" description="Disordered" evidence="8">
    <location>
        <begin position="1389"/>
        <end position="1418"/>
    </location>
</feature>
<dbReference type="PANTHER" id="PTHR43394:SF15">
    <property type="entry name" value="ALPHA-FACTOR-TRANSPORTING ATPASE"/>
    <property type="match status" value="1"/>
</dbReference>
<keyword evidence="5" id="KW-0067">ATP-binding</keyword>
<reference evidence="12" key="1">
    <citation type="journal article" date="2020" name="Stud. Mycol.">
        <title>101 Dothideomycetes genomes: a test case for predicting lifestyles and emergence of pathogens.</title>
        <authorList>
            <person name="Haridas S."/>
            <person name="Albert R."/>
            <person name="Binder M."/>
            <person name="Bloem J."/>
            <person name="Labutti K."/>
            <person name="Salamov A."/>
            <person name="Andreopoulos B."/>
            <person name="Baker S."/>
            <person name="Barry K."/>
            <person name="Bills G."/>
            <person name="Bluhm B."/>
            <person name="Cannon C."/>
            <person name="Castanera R."/>
            <person name="Culley D."/>
            <person name="Daum C."/>
            <person name="Ezra D."/>
            <person name="Gonzalez J."/>
            <person name="Henrissat B."/>
            <person name="Kuo A."/>
            <person name="Liang C."/>
            <person name="Lipzen A."/>
            <person name="Lutzoni F."/>
            <person name="Magnuson J."/>
            <person name="Mondo S."/>
            <person name="Nolan M."/>
            <person name="Ohm R."/>
            <person name="Pangilinan J."/>
            <person name="Park H.-J."/>
            <person name="Ramirez L."/>
            <person name="Alfaro M."/>
            <person name="Sun H."/>
            <person name="Tritt A."/>
            <person name="Yoshinaga Y."/>
            <person name="Zwiers L.-H."/>
            <person name="Turgeon B."/>
            <person name="Goodwin S."/>
            <person name="Spatafora J."/>
            <person name="Crous P."/>
            <person name="Grigoriev I."/>
        </authorList>
    </citation>
    <scope>NUCLEOTIDE SEQUENCE</scope>
    <source>
        <strain evidence="12">ATCC 74209</strain>
    </source>
</reference>
<organism evidence="12 13">
    <name type="scientific">Delitschia confertaspora ATCC 74209</name>
    <dbReference type="NCBI Taxonomy" id="1513339"/>
    <lineage>
        <taxon>Eukaryota</taxon>
        <taxon>Fungi</taxon>
        <taxon>Dikarya</taxon>
        <taxon>Ascomycota</taxon>
        <taxon>Pezizomycotina</taxon>
        <taxon>Dothideomycetes</taxon>
        <taxon>Pleosporomycetidae</taxon>
        <taxon>Pleosporales</taxon>
        <taxon>Delitschiaceae</taxon>
        <taxon>Delitschia</taxon>
    </lineage>
</organism>
<feature type="transmembrane region" description="Helical" evidence="9">
    <location>
        <begin position="802"/>
        <end position="828"/>
    </location>
</feature>
<feature type="domain" description="ABC transmembrane type-1" evidence="11">
    <location>
        <begin position="51"/>
        <end position="342"/>
    </location>
</feature>
<evidence type="ECO:0000256" key="5">
    <source>
        <dbReference type="ARBA" id="ARBA00022840"/>
    </source>
</evidence>
<accession>A0A9P4JL36</accession>
<proteinExistence type="predicted"/>
<feature type="domain" description="ABC transmembrane type-1" evidence="11">
    <location>
        <begin position="804"/>
        <end position="1088"/>
    </location>
</feature>
<feature type="transmembrane region" description="Helical" evidence="9">
    <location>
        <begin position="46"/>
        <end position="73"/>
    </location>
</feature>
<dbReference type="PROSITE" id="PS50893">
    <property type="entry name" value="ABC_TRANSPORTER_2"/>
    <property type="match status" value="2"/>
</dbReference>
<comment type="subcellular location">
    <subcellularLocation>
        <location evidence="1">Membrane</location>
        <topology evidence="1">Multi-pass membrane protein</topology>
    </subcellularLocation>
</comment>
<keyword evidence="13" id="KW-1185">Reference proteome</keyword>
<name>A0A9P4JL36_9PLEO</name>
<dbReference type="Gene3D" id="1.20.1560.10">
    <property type="entry name" value="ABC transporter type 1, transmembrane domain"/>
    <property type="match status" value="2"/>
</dbReference>
<evidence type="ECO:0000256" key="8">
    <source>
        <dbReference type="SAM" id="MobiDB-lite"/>
    </source>
</evidence>
<dbReference type="PROSITE" id="PS50929">
    <property type="entry name" value="ABC_TM1F"/>
    <property type="match status" value="2"/>
</dbReference>
<feature type="transmembrane region" description="Helical" evidence="9">
    <location>
        <begin position="320"/>
        <end position="340"/>
    </location>
</feature>
<evidence type="ECO:0000259" key="10">
    <source>
        <dbReference type="PROSITE" id="PS50893"/>
    </source>
</evidence>
<dbReference type="GO" id="GO:0090374">
    <property type="term" value="P:oligopeptide export from mitochondrion"/>
    <property type="evidence" value="ECO:0007669"/>
    <property type="project" value="TreeGrafter"/>
</dbReference>
<dbReference type="FunFam" id="3.40.50.300:FF:001471">
    <property type="entry name" value="P-loop containing nucleoside triphosphate hydrolase protein"/>
    <property type="match status" value="1"/>
</dbReference>
<keyword evidence="6 9" id="KW-1133">Transmembrane helix</keyword>
<dbReference type="OrthoDB" id="6500128at2759"/>
<dbReference type="SUPFAM" id="SSF52540">
    <property type="entry name" value="P-loop containing nucleoside triphosphate hydrolases"/>
    <property type="match status" value="2"/>
</dbReference>
<feature type="compositionally biased region" description="Basic and acidic residues" evidence="8">
    <location>
        <begin position="1409"/>
        <end position="1418"/>
    </location>
</feature>
<dbReference type="Pfam" id="PF00005">
    <property type="entry name" value="ABC_tran"/>
    <property type="match status" value="2"/>
</dbReference>
<feature type="compositionally biased region" description="Basic and acidic residues" evidence="8">
    <location>
        <begin position="7"/>
        <end position="16"/>
    </location>
</feature>
<keyword evidence="12" id="KW-0378">Hydrolase</keyword>
<dbReference type="InterPro" id="IPR011527">
    <property type="entry name" value="ABC1_TM_dom"/>
</dbReference>
<evidence type="ECO:0000256" key="6">
    <source>
        <dbReference type="ARBA" id="ARBA00022989"/>
    </source>
</evidence>
<evidence type="ECO:0000259" key="11">
    <source>
        <dbReference type="PROSITE" id="PS50929"/>
    </source>
</evidence>
<evidence type="ECO:0000256" key="4">
    <source>
        <dbReference type="ARBA" id="ARBA00022741"/>
    </source>
</evidence>
<dbReference type="Gene3D" id="3.40.50.300">
    <property type="entry name" value="P-loop containing nucleotide triphosphate hydrolases"/>
    <property type="match status" value="2"/>
</dbReference>
<gene>
    <name evidence="12" type="ORF">GQ43DRAFT_416539</name>
</gene>
<dbReference type="GO" id="GO:0005524">
    <property type="term" value="F:ATP binding"/>
    <property type="evidence" value="ECO:0007669"/>
    <property type="project" value="UniProtKB-KW"/>
</dbReference>
<dbReference type="CDD" id="cd18578">
    <property type="entry name" value="ABC_6TM_Pgp_ABCB1_D2_like"/>
    <property type="match status" value="1"/>
</dbReference>
<feature type="transmembrane region" description="Helical" evidence="9">
    <location>
        <begin position="281"/>
        <end position="300"/>
    </location>
</feature>
<evidence type="ECO:0000313" key="13">
    <source>
        <dbReference type="Proteomes" id="UP000799536"/>
    </source>
</evidence>
<dbReference type="CDD" id="cd18577">
    <property type="entry name" value="ABC_6TM_Pgp_ABCB1_D1_like"/>
    <property type="match status" value="1"/>
</dbReference>
<feature type="transmembrane region" description="Helical" evidence="9">
    <location>
        <begin position="1023"/>
        <end position="1049"/>
    </location>
</feature>
<evidence type="ECO:0000256" key="2">
    <source>
        <dbReference type="ARBA" id="ARBA00022448"/>
    </source>
</evidence>
<dbReference type="InterPro" id="IPR003593">
    <property type="entry name" value="AAA+_ATPase"/>
</dbReference>
<feature type="compositionally biased region" description="Acidic residues" evidence="8">
    <location>
        <begin position="1392"/>
        <end position="1404"/>
    </location>
</feature>
<dbReference type="InterPro" id="IPR003439">
    <property type="entry name" value="ABC_transporter-like_ATP-bd"/>
</dbReference>
<keyword evidence="7 9" id="KW-0472">Membrane</keyword>
<feature type="transmembrane region" description="Helical" evidence="9">
    <location>
        <begin position="99"/>
        <end position="122"/>
    </location>
</feature>
<dbReference type="InterPro" id="IPR039421">
    <property type="entry name" value="Type_1_exporter"/>
</dbReference>
<dbReference type="GO" id="GO:0016887">
    <property type="term" value="F:ATP hydrolysis activity"/>
    <property type="evidence" value="ECO:0007669"/>
    <property type="project" value="InterPro"/>
</dbReference>
<sequence length="1418" mass="157521">MSQAESWKLKNEKDQEADPEQDEVQQEAVRRAGWKALFTFTTKKHLLFLTGALISGTIAAISLPAQAIMYGLVFNQFANFGSGQITGPELLSNVSKYCVYMAAIAAIAWFFDSLFLMLWLTFGELQARSARDRVFNCLLMKDMAWYDTRRCGIGAFLPTLQMQVRDLQLATSQPMGEGFQSLVTALSSIGMAFYYSWDLTLVTICTVPIVYLVMAFLSSRLSSKAFQQGDSLQEALKYLTTAIQNIEMVKCFNGEQFELDKYGKMIARAEKFYNIQANLRSIQLGAMQFITLSMFVQGFWYGSSLVVNGKRSAAHVVTTFWAALLCVQAVTGFLPQLIILQKGQVAGARLQAMMAQIQGQETDPGTQEGDTPSRCIGDIEFKQVSFSYPSLADSYALRDATIFFPAGETTFVIGRSGSGKSTLGQLLVRFYEPTAGEILIDGIPLRQLDVHWLRKNVTLLEQHSVLFSDTLYGNIALAKWDDDSITAKDIRNAATFAHLDQMLKDLPDGLQTIVGLKGNGLSGGQKQRVALARAHLRDTPILILDESTCALDYVTRMAVLDALRKWRKRKTTIIITHDISQIHPDDFVCVLDNSRVVQEGYRRTMKNDESTPFNAFRNSLVLEKLESLKREDDTDELLSYYASSCDPHVSRRNSRTFFEFDQEGSHSERESLIPQMISPFWGLVPNSEESHGARRPSMPRIESGVFASSRGKESPVADLSPVSTRISNLKKRPAPISRPSEYHCSLGKTTSLTKLESHQQPQRRREKQEKQEQTPKTFKTLSSMHILKTVWPKFDWKFRLTLMVAVFAAAIHAACTPAFSFVFARLLATFYAVDDRQHQALLYALVILGISITNGAATYAFHFLFDYSAQGWINKLKLEAYERLLDQPRKFFDLEENNVSRLAETLDNFAEEARNILGRFIGVILVVAVMTLIAVVWSLISCWKLTLLALGSAPIIYGITAGYKAVNSKWESYSNDAHELVGTVLYETFVNIRTVRCLVLEEAFRKRYRDTTEGALRIGLKRAIYTGSFFGLNYSAIFFLAALLFWYGAKIVSVGDSSTTNFIQAAILLLMSASYCNFIINLVPQIGSSKDGAARLLRLSNLPKNSHEHAGTGKLPPFLDIILKDVNFAYPSRPDQLVLKDVSFNIPPGSCIAIVGASGSGKSTVASLLLKLYQTDANRVISRTSDITIMGRDIKSLNTRELRSSVAIVSQTPVLFPGTIADNISYGLSPSIWHSSLESIRAAAIAAGIDEFISSLPLGYQTLVGEGGTGLSGGQAQRIAIARALVRQPDALILDEATSALDVESAGIVRDTIQRLVLENQKGFDDNGRLNGEEIARPGMTIVIITHAREMMKIADRIIMLDRGRVVEEGGFEELKGRRGAFAMLLRSGESGESEELEDEEEAWADAIWKGKGEDSRS</sequence>
<feature type="transmembrane region" description="Helical" evidence="9">
    <location>
        <begin position="840"/>
        <end position="865"/>
    </location>
</feature>
<dbReference type="GO" id="GO:0015421">
    <property type="term" value="F:ABC-type oligopeptide transporter activity"/>
    <property type="evidence" value="ECO:0007669"/>
    <property type="project" value="TreeGrafter"/>
</dbReference>
<dbReference type="Pfam" id="PF00664">
    <property type="entry name" value="ABC_membrane"/>
    <property type="match status" value="2"/>
</dbReference>
<dbReference type="GO" id="GO:0005743">
    <property type="term" value="C:mitochondrial inner membrane"/>
    <property type="evidence" value="ECO:0007669"/>
    <property type="project" value="TreeGrafter"/>
</dbReference>
<dbReference type="SMART" id="SM00382">
    <property type="entry name" value="AAA"/>
    <property type="match status" value="2"/>
</dbReference>
<keyword evidence="2" id="KW-0813">Transport</keyword>
<feature type="region of interest" description="Disordered" evidence="8">
    <location>
        <begin position="1"/>
        <end position="25"/>
    </location>
</feature>
<dbReference type="FunFam" id="3.40.50.300:FF:000604">
    <property type="entry name" value="ABC transporter B family member 28"/>
    <property type="match status" value="1"/>
</dbReference>
<feature type="region of interest" description="Disordered" evidence="8">
    <location>
        <begin position="705"/>
        <end position="776"/>
    </location>
</feature>
<evidence type="ECO:0000256" key="3">
    <source>
        <dbReference type="ARBA" id="ARBA00022692"/>
    </source>
</evidence>
<dbReference type="PROSITE" id="PS00211">
    <property type="entry name" value="ABC_TRANSPORTER_1"/>
    <property type="match status" value="1"/>
</dbReference>
<feature type="transmembrane region" description="Helical" evidence="9">
    <location>
        <begin position="1061"/>
        <end position="1080"/>
    </location>
</feature>
<dbReference type="InterPro" id="IPR017871">
    <property type="entry name" value="ABC_transporter-like_CS"/>
</dbReference>
<dbReference type="Proteomes" id="UP000799536">
    <property type="component" value="Unassembled WGS sequence"/>
</dbReference>
<keyword evidence="3 9" id="KW-0812">Transmembrane</keyword>
<dbReference type="InterPro" id="IPR036640">
    <property type="entry name" value="ABC1_TM_sf"/>
</dbReference>
<dbReference type="PANTHER" id="PTHR43394">
    <property type="entry name" value="ATP-DEPENDENT PERMEASE MDL1, MITOCHONDRIAL"/>
    <property type="match status" value="1"/>
</dbReference>
<feature type="transmembrane region" description="Helical" evidence="9">
    <location>
        <begin position="920"/>
        <end position="940"/>
    </location>
</feature>
<evidence type="ECO:0000256" key="1">
    <source>
        <dbReference type="ARBA" id="ARBA00004141"/>
    </source>
</evidence>
<dbReference type="EMBL" id="ML993991">
    <property type="protein sequence ID" value="KAF2201090.1"/>
    <property type="molecule type" value="Genomic_DNA"/>
</dbReference>
<evidence type="ECO:0000256" key="9">
    <source>
        <dbReference type="SAM" id="Phobius"/>
    </source>
</evidence>
<feature type="domain" description="ABC transporter" evidence="10">
    <location>
        <begin position="1121"/>
        <end position="1388"/>
    </location>
</feature>
<evidence type="ECO:0000313" key="12">
    <source>
        <dbReference type="EMBL" id="KAF2201090.1"/>
    </source>
</evidence>
<feature type="domain" description="ABC transporter" evidence="10">
    <location>
        <begin position="379"/>
        <end position="618"/>
    </location>
</feature>
<dbReference type="SUPFAM" id="SSF90123">
    <property type="entry name" value="ABC transporter transmembrane region"/>
    <property type="match status" value="2"/>
</dbReference>
<comment type="caution">
    <text evidence="12">The sequence shown here is derived from an EMBL/GenBank/DDBJ whole genome shotgun (WGS) entry which is preliminary data.</text>
</comment>
<protein>
    <submittedName>
        <fullName evidence="12">P-loop containing nucleoside triphosphate hydrolase protein</fullName>
    </submittedName>
</protein>
<keyword evidence="4" id="KW-0547">Nucleotide-binding</keyword>